<dbReference type="PROSITE" id="PS51217">
    <property type="entry name" value="UVRD_HELICASE_CTER"/>
    <property type="match status" value="1"/>
</dbReference>
<evidence type="ECO:0000313" key="17">
    <source>
        <dbReference type="EMBL" id="TDG67918.1"/>
    </source>
</evidence>
<evidence type="ECO:0000256" key="1">
    <source>
        <dbReference type="ARBA" id="ARBA00022722"/>
    </source>
</evidence>
<dbReference type="PROSITE" id="PS51198">
    <property type="entry name" value="UVRD_HELICASE_ATP_BIND"/>
    <property type="match status" value="1"/>
</dbReference>
<proteinExistence type="inferred from homology"/>
<dbReference type="InterPro" id="IPR027417">
    <property type="entry name" value="P-loop_NTPase"/>
</dbReference>
<dbReference type="Proteomes" id="UP000295681">
    <property type="component" value="Unassembled WGS sequence"/>
</dbReference>
<feature type="binding site" evidence="14">
    <location>
        <begin position="23"/>
        <end position="30"/>
    </location>
    <ligand>
        <name>ATP</name>
        <dbReference type="ChEBI" id="CHEBI:30616"/>
    </ligand>
</feature>
<protein>
    <recommendedName>
        <fullName evidence="13">ATP-dependent helicase/nuclease subunit A</fullName>
        <ecNumber evidence="13">3.1.-.-</ecNumber>
        <ecNumber evidence="13">5.6.2.4</ecNumber>
    </recommendedName>
    <alternativeName>
        <fullName evidence="13">ATP-dependent helicase/nuclease AddA</fullName>
    </alternativeName>
    <alternativeName>
        <fullName evidence="13">DNA 3'-5' helicase AddA</fullName>
    </alternativeName>
</protein>
<dbReference type="SUPFAM" id="SSF52980">
    <property type="entry name" value="Restriction endonuclease-like"/>
    <property type="match status" value="1"/>
</dbReference>
<feature type="domain" description="UvrD-like helicase ATP-binding" evidence="15">
    <location>
        <begin position="2"/>
        <end position="475"/>
    </location>
</feature>
<dbReference type="GO" id="GO:0008408">
    <property type="term" value="F:3'-5' exonuclease activity"/>
    <property type="evidence" value="ECO:0007669"/>
    <property type="project" value="UniProtKB-UniRule"/>
</dbReference>
<evidence type="ECO:0000256" key="12">
    <source>
        <dbReference type="ARBA" id="ARBA00048988"/>
    </source>
</evidence>
<dbReference type="GO" id="GO:0000724">
    <property type="term" value="P:double-strand break repair via homologous recombination"/>
    <property type="evidence" value="ECO:0007669"/>
    <property type="project" value="UniProtKB-UniRule"/>
</dbReference>
<evidence type="ECO:0000256" key="6">
    <source>
        <dbReference type="ARBA" id="ARBA00022839"/>
    </source>
</evidence>
<keyword evidence="4 13" id="KW-0378">Hydrolase</keyword>
<evidence type="ECO:0000256" key="11">
    <source>
        <dbReference type="ARBA" id="ARBA00034617"/>
    </source>
</evidence>
<dbReference type="InterPro" id="IPR014152">
    <property type="entry name" value="AddA"/>
</dbReference>
<dbReference type="Pfam" id="PF00580">
    <property type="entry name" value="UvrD-helicase"/>
    <property type="match status" value="1"/>
</dbReference>
<dbReference type="Gene3D" id="3.90.320.10">
    <property type="match status" value="1"/>
</dbReference>
<dbReference type="Gene3D" id="3.40.50.300">
    <property type="entry name" value="P-loop containing nucleotide triphosphate hydrolases"/>
    <property type="match status" value="4"/>
</dbReference>
<evidence type="ECO:0000256" key="7">
    <source>
        <dbReference type="ARBA" id="ARBA00022840"/>
    </source>
</evidence>
<evidence type="ECO:0000256" key="9">
    <source>
        <dbReference type="ARBA" id="ARBA00023204"/>
    </source>
</evidence>
<comment type="subunit">
    <text evidence="13">Heterodimer of AddA and AddB/RexB.</text>
</comment>
<evidence type="ECO:0000259" key="15">
    <source>
        <dbReference type="PROSITE" id="PS51198"/>
    </source>
</evidence>
<keyword evidence="5 13" id="KW-0347">Helicase</keyword>
<dbReference type="InterPro" id="IPR011604">
    <property type="entry name" value="PDDEXK-like_dom_sf"/>
</dbReference>
<name>A0A4V3A2C9_9LACO</name>
<organism evidence="17 18">
    <name type="scientific">Leuconostoc fallax</name>
    <dbReference type="NCBI Taxonomy" id="1251"/>
    <lineage>
        <taxon>Bacteria</taxon>
        <taxon>Bacillati</taxon>
        <taxon>Bacillota</taxon>
        <taxon>Bacilli</taxon>
        <taxon>Lactobacillales</taxon>
        <taxon>Lactobacillaceae</taxon>
        <taxon>Leuconostoc</taxon>
    </lineage>
</organism>
<keyword evidence="7 13" id="KW-0067">ATP-binding</keyword>
<dbReference type="EC" id="5.6.2.4" evidence="13"/>
<dbReference type="GO" id="GO:0003690">
    <property type="term" value="F:double-stranded DNA binding"/>
    <property type="evidence" value="ECO:0007669"/>
    <property type="project" value="UniProtKB-UniRule"/>
</dbReference>
<dbReference type="GO" id="GO:0016887">
    <property type="term" value="F:ATP hydrolysis activity"/>
    <property type="evidence" value="ECO:0007669"/>
    <property type="project" value="RHEA"/>
</dbReference>
<dbReference type="NCBIfam" id="TIGR02785">
    <property type="entry name" value="addA_Gpos"/>
    <property type="match status" value="1"/>
</dbReference>
<dbReference type="InterPro" id="IPR000212">
    <property type="entry name" value="DNA_helicase_UvrD/REP"/>
</dbReference>
<dbReference type="RefSeq" id="WP_133264339.1">
    <property type="nucleotide sequence ID" value="NZ_JAGYGP010000001.1"/>
</dbReference>
<comment type="catalytic activity">
    <reaction evidence="12 13">
        <text>ATP + H2O = ADP + phosphate + H(+)</text>
        <dbReference type="Rhea" id="RHEA:13065"/>
        <dbReference type="ChEBI" id="CHEBI:15377"/>
        <dbReference type="ChEBI" id="CHEBI:15378"/>
        <dbReference type="ChEBI" id="CHEBI:30616"/>
        <dbReference type="ChEBI" id="CHEBI:43474"/>
        <dbReference type="ChEBI" id="CHEBI:456216"/>
        <dbReference type="EC" id="5.6.2.4"/>
    </reaction>
</comment>
<keyword evidence="8 13" id="KW-0238">DNA-binding</keyword>
<evidence type="ECO:0000256" key="10">
    <source>
        <dbReference type="ARBA" id="ARBA00023235"/>
    </source>
</evidence>
<comment type="cofactor">
    <cofactor evidence="13">
        <name>Mg(2+)</name>
        <dbReference type="ChEBI" id="CHEBI:18420"/>
    </cofactor>
</comment>
<keyword evidence="10 13" id="KW-0413">Isomerase</keyword>
<keyword evidence="1 13" id="KW-0540">Nuclease</keyword>
<evidence type="ECO:0000256" key="14">
    <source>
        <dbReference type="PROSITE-ProRule" id="PRU00560"/>
    </source>
</evidence>
<dbReference type="EC" id="3.1.-.-" evidence="13"/>
<feature type="domain" description="UvrD-like helicase C-terminal" evidence="16">
    <location>
        <begin position="514"/>
        <end position="797"/>
    </location>
</feature>
<dbReference type="HAMAP" id="MF_01451">
    <property type="entry name" value="AddA"/>
    <property type="match status" value="1"/>
</dbReference>
<dbReference type="InterPro" id="IPR014017">
    <property type="entry name" value="DNA_helicase_UvrD-like_C"/>
</dbReference>
<comment type="similarity">
    <text evidence="13">Belongs to the helicase family. AddA subfamily.</text>
</comment>
<keyword evidence="18" id="KW-1185">Reference proteome</keyword>
<comment type="catalytic activity">
    <reaction evidence="11 13">
        <text>Couples ATP hydrolysis with the unwinding of duplex DNA by translocating in the 3'-5' direction.</text>
        <dbReference type="EC" id="5.6.2.4"/>
    </reaction>
</comment>
<dbReference type="InterPro" id="IPR014016">
    <property type="entry name" value="UvrD-like_ATP-bd"/>
</dbReference>
<evidence type="ECO:0000256" key="4">
    <source>
        <dbReference type="ARBA" id="ARBA00022801"/>
    </source>
</evidence>
<dbReference type="GO" id="GO:0033202">
    <property type="term" value="C:DNA helicase complex"/>
    <property type="evidence" value="ECO:0007669"/>
    <property type="project" value="TreeGrafter"/>
</dbReference>
<dbReference type="SUPFAM" id="SSF52540">
    <property type="entry name" value="P-loop containing nucleoside triphosphate hydrolases"/>
    <property type="match status" value="1"/>
</dbReference>
<dbReference type="AlphaFoldDB" id="A0A4V3A2C9"/>
<evidence type="ECO:0000256" key="13">
    <source>
        <dbReference type="HAMAP-Rule" id="MF_01451"/>
    </source>
</evidence>
<dbReference type="Pfam" id="PF13361">
    <property type="entry name" value="UvrD_C"/>
    <property type="match status" value="1"/>
</dbReference>
<sequence>MTQFTSHQQRAISEDNHNILVAASAGSGKTTVLIERLIQKILNGTSVENFLIVTFTNAAAKEMRERLERAIENRLQDVKDPQQARFLQEQLLLLPVANISTIDAYALRLIETYYHVIGLDPQFRLLSDTAERELLRQDVLDDVLAQFYEETHAHHDDFLRLVNNFGNPNQDDNLKKMILRLADFAEARPDGTMWLKNLVREYLPFENGIVSSDLFQHHIKPELLAILENLLAQTDTVFKQVTGVEALPKTEDSLSQAITYLNQLIQAISADNNWDDIKSLIDNMPKLSLETKKSKAIKEDVELSALVDQASQIKKMLTGAESELVNIKKTYFILDEAGWQEVQLVTERLVDIIVTVTETFRQQFTAKKRDQRLLDFPDLGALALDILDDDNTQKTVSSQFQEILVDEYQDINQLQETLLVRVSNQHNMYMVGDVKQSIYGFRQAEPTLFTNKYRLFSRDDNHDSRIDLAENFRSHHQVTQITNFIFTQLMDETLGDIAYLGEAKLIDKATYPDQLQAECHLDIIQNNQLNANHQETSEDNEAEDDATFDTRQAQYMHLAQRILDLRQTQIYDRKATPAGMRPVEYGDIAILTRSKSGYVDLVNILREAGIPVQIDGVGNYFQTMEVYLILDILRVIDNPHQDIPLAAVLRSPMFGLNENDLAQIRLADKQHDFWRAVQATTHGDDELAKQLRTFIQLIAKWRELALQNDLVSLIWSIYEDTSWLDYATGMPGGAQRQANLRALYDYARTYQTNTHTGLFRFIRYIEQLQQAGEDLGEATQESDVQAVRIMTIHASKGLEFPIVMLPEFEKKFNTSDLNGDLLIQKDAGIGLEFLEPHAQVTFPTLQKLAVRHALRQQSWSEEMRLLYVALTRAEQKIYIVGSVRINDKAENAYQQVPSNARLMALWQEASQSSGQFLPERLRLKASAYLDWLLISLARFQPEQLDSWLGDGQKPRIFGQETPQDVTINIQCVDQATIQLPQGIDTIASHTKSTYSADDFQRAEALLDFSYANMNSSQTAAYQSVSEIKRLFEDPDQGQLQSLNIDESGQVHAANVLLKESLDLPEFMVDGSHKPSRSAVGTATHLVLQMIDFKQLITRTDVEQLLDQLVDQQRIMPNIASLINIDDVMRFVDSEFAHYIQQHAQYLRREQTFAMIIPANQIYEQLNDTAPVLIHGIIDGYIADIKERTITLFDYKTDFVRPNQVEEDLEKLKLRYRGQLNLYQTALKQQYPDYTFNAPQIIALSVGRVISL</sequence>
<reference evidence="17 18" key="1">
    <citation type="journal article" date="2019" name="Appl. Microbiol. Biotechnol.">
        <title>Uncovering carbohydrate metabolism through a genotype-phenotype association study of 56 lactic acid bacteria genomes.</title>
        <authorList>
            <person name="Buron-Moles G."/>
            <person name="Chailyan A."/>
            <person name="Dolejs I."/>
            <person name="Forster J."/>
            <person name="Miks M.H."/>
        </authorList>
    </citation>
    <scope>NUCLEOTIDE SEQUENCE [LARGE SCALE GENOMIC DNA]</scope>
    <source>
        <strain evidence="17 18">ATCC 700006</strain>
    </source>
</reference>
<dbReference type="InterPro" id="IPR011335">
    <property type="entry name" value="Restrct_endonuc-II-like"/>
</dbReference>
<evidence type="ECO:0000259" key="16">
    <source>
        <dbReference type="PROSITE" id="PS51217"/>
    </source>
</evidence>
<evidence type="ECO:0000256" key="2">
    <source>
        <dbReference type="ARBA" id="ARBA00022741"/>
    </source>
</evidence>
<dbReference type="EMBL" id="PUFI01000014">
    <property type="protein sequence ID" value="TDG67918.1"/>
    <property type="molecule type" value="Genomic_DNA"/>
</dbReference>
<evidence type="ECO:0000256" key="5">
    <source>
        <dbReference type="ARBA" id="ARBA00022806"/>
    </source>
</evidence>
<accession>A0A4V3A2C9</accession>
<gene>
    <name evidence="13" type="primary">addA</name>
    <name evidence="17" type="ORF">C5L23_000224</name>
</gene>
<dbReference type="STRING" id="907931.GCA_000165675_01306"/>
<evidence type="ECO:0000256" key="3">
    <source>
        <dbReference type="ARBA" id="ARBA00022763"/>
    </source>
</evidence>
<evidence type="ECO:0000256" key="8">
    <source>
        <dbReference type="ARBA" id="ARBA00023125"/>
    </source>
</evidence>
<evidence type="ECO:0000313" key="18">
    <source>
        <dbReference type="Proteomes" id="UP000295681"/>
    </source>
</evidence>
<dbReference type="GO" id="GO:0043138">
    <property type="term" value="F:3'-5' DNA helicase activity"/>
    <property type="evidence" value="ECO:0007669"/>
    <property type="project" value="UniProtKB-UniRule"/>
</dbReference>
<dbReference type="GO" id="GO:0005829">
    <property type="term" value="C:cytosol"/>
    <property type="evidence" value="ECO:0007669"/>
    <property type="project" value="TreeGrafter"/>
</dbReference>
<keyword evidence="3 13" id="KW-0227">DNA damage</keyword>
<dbReference type="PANTHER" id="PTHR11070">
    <property type="entry name" value="UVRD / RECB / PCRA DNA HELICASE FAMILY MEMBER"/>
    <property type="match status" value="1"/>
</dbReference>
<keyword evidence="2 13" id="KW-0547">Nucleotide-binding</keyword>
<dbReference type="GO" id="GO:0005524">
    <property type="term" value="F:ATP binding"/>
    <property type="evidence" value="ECO:0007669"/>
    <property type="project" value="UniProtKB-UniRule"/>
</dbReference>
<keyword evidence="9 13" id="KW-0234">DNA repair</keyword>
<comment type="caution">
    <text evidence="17">The sequence shown here is derived from an EMBL/GenBank/DDBJ whole genome shotgun (WGS) entry which is preliminary data.</text>
</comment>
<keyword evidence="6 13" id="KW-0269">Exonuclease</keyword>
<dbReference type="PANTHER" id="PTHR11070:SF48">
    <property type="entry name" value="ATP-DEPENDENT HELICASE_NUCLEASE SUBUNIT A"/>
    <property type="match status" value="1"/>
</dbReference>
<comment type="function">
    <text evidence="13">The heterodimer acts as both an ATP-dependent DNA helicase and an ATP-dependent, dual-direction single-stranded exonuclease. Recognizes the chi site generating a DNA molecule suitable for the initiation of homologous recombination. The AddA nuclease domain is required for chi fragment generation; this subunit has the helicase and 3' -&gt; 5' nuclease activities.</text>
</comment>